<organism evidence="1">
    <name type="scientific">marine metagenome</name>
    <dbReference type="NCBI Taxonomy" id="408172"/>
    <lineage>
        <taxon>unclassified sequences</taxon>
        <taxon>metagenomes</taxon>
        <taxon>ecological metagenomes</taxon>
    </lineage>
</organism>
<dbReference type="EMBL" id="UINC01215984">
    <property type="protein sequence ID" value="SVE41928.1"/>
    <property type="molecule type" value="Genomic_DNA"/>
</dbReference>
<sequence>MSDEREEANSSICADGDVVACRGGVMG</sequence>
<proteinExistence type="predicted"/>
<evidence type="ECO:0000313" key="1">
    <source>
        <dbReference type="EMBL" id="SVE41928.1"/>
    </source>
</evidence>
<name>A0A383DDI4_9ZZZZ</name>
<reference evidence="1" key="1">
    <citation type="submission" date="2018-05" db="EMBL/GenBank/DDBJ databases">
        <authorList>
            <person name="Lanie J.A."/>
            <person name="Ng W.-L."/>
            <person name="Kazmierczak K.M."/>
            <person name="Andrzejewski T.M."/>
            <person name="Davidsen T.M."/>
            <person name="Wayne K.J."/>
            <person name="Tettelin H."/>
            <person name="Glass J.I."/>
            <person name="Rusch D."/>
            <person name="Podicherti R."/>
            <person name="Tsui H.-C.T."/>
            <person name="Winkler M.E."/>
        </authorList>
    </citation>
    <scope>NUCLEOTIDE SEQUENCE</scope>
</reference>
<dbReference type="AlphaFoldDB" id="A0A383DDI4"/>
<feature type="non-terminal residue" evidence="1">
    <location>
        <position position="27"/>
    </location>
</feature>
<accession>A0A383DDI4</accession>
<protein>
    <submittedName>
        <fullName evidence="1">Uncharacterized protein</fullName>
    </submittedName>
</protein>
<gene>
    <name evidence="1" type="ORF">METZ01_LOCUS494782</name>
</gene>